<name>A0A7W8ZCU7_9ACTN</name>
<dbReference type="EMBL" id="JACHBR010000003">
    <property type="protein sequence ID" value="MBB5631515.1"/>
    <property type="molecule type" value="Genomic_DNA"/>
</dbReference>
<dbReference type="InterPro" id="IPR019734">
    <property type="entry name" value="TPR_rpt"/>
</dbReference>
<dbReference type="Pfam" id="PF13424">
    <property type="entry name" value="TPR_12"/>
    <property type="match status" value="1"/>
</dbReference>
<dbReference type="AlphaFoldDB" id="A0A7W8ZCU7"/>
<comment type="caution">
    <text evidence="2">The sequence shown here is derived from an EMBL/GenBank/DDBJ whole genome shotgun (WGS) entry which is preliminary data.</text>
</comment>
<dbReference type="Proteomes" id="UP000588112">
    <property type="component" value="Unassembled WGS sequence"/>
</dbReference>
<evidence type="ECO:0000313" key="3">
    <source>
        <dbReference type="Proteomes" id="UP000588112"/>
    </source>
</evidence>
<organism evidence="2 3">
    <name type="scientific">Sphaerisporangium krabiense</name>
    <dbReference type="NCBI Taxonomy" id="763782"/>
    <lineage>
        <taxon>Bacteria</taxon>
        <taxon>Bacillati</taxon>
        <taxon>Actinomycetota</taxon>
        <taxon>Actinomycetes</taxon>
        <taxon>Streptosporangiales</taxon>
        <taxon>Streptosporangiaceae</taxon>
        <taxon>Sphaerisporangium</taxon>
    </lineage>
</organism>
<proteinExistence type="predicted"/>
<feature type="region of interest" description="Disordered" evidence="1">
    <location>
        <begin position="170"/>
        <end position="189"/>
    </location>
</feature>
<keyword evidence="3" id="KW-1185">Reference proteome</keyword>
<sequence length="189" mass="20365">MQVNALVSMGETYLRLGHHDRARSCCLRGLALAAGPDVDRTLRAESLNDLAAVHLGMRDFRQALTYSEQALDLAAQIGGQMHVLALTGHGLVCQSLGAHRLAHEQHTRALHLARAFNHRKGEACAWNALGELCLLAGAPAQAVEHHRHALELLPGDSPEQARALNGIVQARQASGPGRSGRRLARQARV</sequence>
<dbReference type="SMART" id="SM00028">
    <property type="entry name" value="TPR"/>
    <property type="match status" value="3"/>
</dbReference>
<evidence type="ECO:0000256" key="1">
    <source>
        <dbReference type="SAM" id="MobiDB-lite"/>
    </source>
</evidence>
<feature type="compositionally biased region" description="Basic residues" evidence="1">
    <location>
        <begin position="179"/>
        <end position="189"/>
    </location>
</feature>
<dbReference type="InterPro" id="IPR011990">
    <property type="entry name" value="TPR-like_helical_dom_sf"/>
</dbReference>
<reference evidence="2 3" key="1">
    <citation type="submission" date="2020-08" db="EMBL/GenBank/DDBJ databases">
        <title>Sequencing the genomes of 1000 actinobacteria strains.</title>
        <authorList>
            <person name="Klenk H.-P."/>
        </authorList>
    </citation>
    <scope>NUCLEOTIDE SEQUENCE [LARGE SCALE GENOMIC DNA]</scope>
    <source>
        <strain evidence="2 3">DSM 45790</strain>
    </source>
</reference>
<dbReference type="PANTHER" id="PTHR10098">
    <property type="entry name" value="RAPSYN-RELATED"/>
    <property type="match status" value="1"/>
</dbReference>
<evidence type="ECO:0000313" key="2">
    <source>
        <dbReference type="EMBL" id="MBB5631515.1"/>
    </source>
</evidence>
<gene>
    <name evidence="2" type="ORF">BJ981_007301</name>
</gene>
<dbReference type="RefSeq" id="WP_184617993.1">
    <property type="nucleotide sequence ID" value="NZ_BOOS01000008.1"/>
</dbReference>
<accession>A0A7W8ZCU7</accession>
<protein>
    <submittedName>
        <fullName evidence="2">Tetratricopeptide (TPR) repeat protein</fullName>
    </submittedName>
</protein>
<dbReference type="SUPFAM" id="SSF48452">
    <property type="entry name" value="TPR-like"/>
    <property type="match status" value="1"/>
</dbReference>
<dbReference type="Gene3D" id="1.25.40.10">
    <property type="entry name" value="Tetratricopeptide repeat domain"/>
    <property type="match status" value="2"/>
</dbReference>
<dbReference type="PANTHER" id="PTHR10098:SF108">
    <property type="entry name" value="TETRATRICOPEPTIDE REPEAT PROTEIN 28"/>
    <property type="match status" value="1"/>
</dbReference>